<sequence length="1009" mass="115383">MAVNENTLEQAIISELQEKGYEYVYGPDLERDYHEVILEDCFRASMLNINPGITQEIISETFKEIKNLGLLRIEDLNATFHKYIVEGVPVPYQKDGENRTFTVKIIDFDNSTVNDFKIINQFTIIEYKTKRPDILVFINGIPMVLFELKNMGNDNTTVEQAYKQVKNYQLDIPKLFNYNAFNVISDGIDTRVGTITSDYTRYMEWKSEDGEKPLENKTDFFTVALNGMFPKERLLDIIRNFIVFQDTLGKTVKILAGYHQYFAVRKAVESTRKALREKSRKVGVIWHTQGSGKSLSMVFYTGIIVGDPEFENPTIVVLTDRNDLDNQLFGTFSASSKLLLRQIPKQAESRSHLKELLKVKAGGIVFTTIQKFEEGDDIINDRSNIIFMADEAHRSQYGTEAKLDRETGEWKYGMAKHMRDALPNATFIGFTGTPIDMKDKSTIDVFGKYIDIYDMTQAVDDGATVPIYYENRTPKLKLNEEILKQIDKEYFEIAGESTEIEIEKSKADLSSIEAIVGSTDRLNMLADDIIAHYEDRQYVLTGKAMIVCMTRKIAINLYKTMLEKRPDWDKKVKVVLTSSNQDPEEWHDITGNKAYRDGLMVEFKNIESDFKIAIVVDMWLTGFDVPSLATMYIDKPMKDHSLMQAIARVNRVYPDKEAGLVVDYIGMAAELKSALKQYTKRDQDKVPDLSVAYSIAMAKLEVLRDMFYGFNYNDFFGESDTKRLKVIADGVEFALGFEEDESKEYIREATALSQAETLCRSLISEHDKKEIEFFKCVKAGLWKVGGKGGVTSNEINARILKMLEQAIKQDGVVNIFEKSGQKNPEISLLSDEYMAQVLKMKHKNIAAELLRNLLEDNIKIFARTGVVKAKLFSEKMQDVLKRYNNRMITSAEVIEELINLSKEMMDAYKAGDDKGLSHEELAFYDALVADPAVLKNMDDSILIEMAHELTLLIQKSRTVDWDKKQSARAYMRTQIKHLLRKYKYPPEQALNAIEIVIKQAELMSANIVV</sequence>
<dbReference type="PROSITE" id="PS51192">
    <property type="entry name" value="HELICASE_ATP_BIND_1"/>
    <property type="match status" value="1"/>
</dbReference>
<comment type="caution">
    <text evidence="13">The sequence shown here is derived from an EMBL/GenBank/DDBJ whole genome shotgun (WGS) entry which is preliminary data.</text>
</comment>
<keyword evidence="8 11" id="KW-0378">Hydrolase</keyword>
<dbReference type="InterPro" id="IPR040980">
    <property type="entry name" value="SWI2_SNF2"/>
</dbReference>
<keyword evidence="10 11" id="KW-0238">DNA-binding</keyword>
<dbReference type="CDD" id="cd18030">
    <property type="entry name" value="DEXHc_RE_I_HsdR"/>
    <property type="match status" value="1"/>
</dbReference>
<dbReference type="InterPro" id="IPR007409">
    <property type="entry name" value="Restrct_endonuc_type1_HsdR_N"/>
</dbReference>
<evidence type="ECO:0000256" key="8">
    <source>
        <dbReference type="ARBA" id="ARBA00022801"/>
    </source>
</evidence>
<dbReference type="Gene3D" id="3.90.1570.50">
    <property type="match status" value="1"/>
</dbReference>
<dbReference type="Pfam" id="PF22679">
    <property type="entry name" value="T1R_D3-like"/>
    <property type="match status" value="1"/>
</dbReference>
<feature type="domain" description="Helicase ATP-binding" evidence="12">
    <location>
        <begin position="274"/>
        <end position="452"/>
    </location>
</feature>
<dbReference type="GO" id="GO:0009035">
    <property type="term" value="F:type I site-specific deoxyribonuclease activity"/>
    <property type="evidence" value="ECO:0007669"/>
    <property type="project" value="UniProtKB-EC"/>
</dbReference>
<dbReference type="CDD" id="cd18800">
    <property type="entry name" value="SF2_C_EcoR124I-like"/>
    <property type="match status" value="1"/>
</dbReference>
<dbReference type="InterPro" id="IPR027417">
    <property type="entry name" value="P-loop_NTPase"/>
</dbReference>
<comment type="catalytic activity">
    <reaction evidence="1 11">
        <text>Endonucleolytic cleavage of DNA to give random double-stranded fragments with terminal 5'-phosphates, ATP is simultaneously hydrolyzed.</text>
        <dbReference type="EC" id="3.1.21.3"/>
    </reaction>
</comment>
<evidence type="ECO:0000256" key="1">
    <source>
        <dbReference type="ARBA" id="ARBA00000851"/>
    </source>
</evidence>
<dbReference type="Gene3D" id="3.40.50.300">
    <property type="entry name" value="P-loop containing nucleotide triphosphate hydrolases"/>
    <property type="match status" value="2"/>
</dbReference>
<evidence type="ECO:0000259" key="12">
    <source>
        <dbReference type="PROSITE" id="PS51192"/>
    </source>
</evidence>
<accession>A0ABS2MQ46</accession>
<comment type="function">
    <text evidence="11">Subunit R is required for both nuclease and ATPase activities, but not for modification.</text>
</comment>
<keyword evidence="5 11" id="KW-0547">Nucleotide-binding</keyword>
<dbReference type="CDD" id="cd22332">
    <property type="entry name" value="HsdR_N"/>
    <property type="match status" value="1"/>
</dbReference>
<comment type="subunit">
    <text evidence="3 11">The type I restriction/modification system is composed of three polypeptides R, M and S.</text>
</comment>
<keyword evidence="7" id="KW-0255">Endonuclease</keyword>
<reference evidence="13 14" key="1">
    <citation type="submission" date="2021-01" db="EMBL/GenBank/DDBJ databases">
        <title>Genomic Encyclopedia of Type Strains, Phase IV (KMG-IV): sequencing the most valuable type-strain genomes for metagenomic binning, comparative biology and taxonomic classification.</title>
        <authorList>
            <person name="Goeker M."/>
        </authorList>
    </citation>
    <scope>NUCLEOTIDE SEQUENCE [LARGE SCALE GENOMIC DNA]</scope>
    <source>
        <strain evidence="13 14">DSM 24436</strain>
    </source>
</reference>
<dbReference type="PANTHER" id="PTHR30195:SF15">
    <property type="entry name" value="TYPE I RESTRICTION ENZYME HINDI ENDONUCLEASE SUBUNIT"/>
    <property type="match status" value="1"/>
</dbReference>
<dbReference type="InterPro" id="IPR055180">
    <property type="entry name" value="HsdR_RecA-like_helicase_dom_2"/>
</dbReference>
<dbReference type="InterPro" id="IPR004473">
    <property type="entry name" value="Restrct_endonuc_typeI_HsdR"/>
</dbReference>
<evidence type="ECO:0000256" key="6">
    <source>
        <dbReference type="ARBA" id="ARBA00022747"/>
    </source>
</evidence>
<organism evidence="13 14">
    <name type="scientific">Fusibacter tunisiensis</name>
    <dbReference type="NCBI Taxonomy" id="1008308"/>
    <lineage>
        <taxon>Bacteria</taxon>
        <taxon>Bacillati</taxon>
        <taxon>Bacillota</taxon>
        <taxon>Clostridia</taxon>
        <taxon>Eubacteriales</taxon>
        <taxon>Eubacteriales Family XII. Incertae Sedis</taxon>
        <taxon>Fusibacter</taxon>
    </lineage>
</organism>
<dbReference type="RefSeq" id="WP_204663081.1">
    <property type="nucleotide sequence ID" value="NZ_JAFBDT010000005.1"/>
</dbReference>
<evidence type="ECO:0000256" key="10">
    <source>
        <dbReference type="ARBA" id="ARBA00023125"/>
    </source>
</evidence>
<dbReference type="InterPro" id="IPR014001">
    <property type="entry name" value="Helicase_ATP-bd"/>
</dbReference>
<keyword evidence="6 11" id="KW-0680">Restriction system</keyword>
<keyword evidence="14" id="KW-1185">Reference proteome</keyword>
<proteinExistence type="inferred from homology"/>
<dbReference type="Pfam" id="PF18766">
    <property type="entry name" value="SWI2_SNF2"/>
    <property type="match status" value="1"/>
</dbReference>
<evidence type="ECO:0000313" key="13">
    <source>
        <dbReference type="EMBL" id="MBM7561511.1"/>
    </source>
</evidence>
<evidence type="ECO:0000313" key="14">
    <source>
        <dbReference type="Proteomes" id="UP000767854"/>
    </source>
</evidence>
<evidence type="ECO:0000256" key="3">
    <source>
        <dbReference type="ARBA" id="ARBA00011296"/>
    </source>
</evidence>
<dbReference type="NCBIfam" id="TIGR00348">
    <property type="entry name" value="hsdR"/>
    <property type="match status" value="1"/>
</dbReference>
<dbReference type="InterPro" id="IPR051268">
    <property type="entry name" value="Type-I_R_enzyme_R_subunit"/>
</dbReference>
<evidence type="ECO:0000256" key="7">
    <source>
        <dbReference type="ARBA" id="ARBA00022759"/>
    </source>
</evidence>
<dbReference type="SUPFAM" id="SSF52540">
    <property type="entry name" value="P-loop containing nucleoside triphosphate hydrolases"/>
    <property type="match status" value="2"/>
</dbReference>
<dbReference type="EC" id="3.1.21.3" evidence="11"/>
<gene>
    <name evidence="13" type="ORF">JOC49_001031</name>
</gene>
<dbReference type="Pfam" id="PF04313">
    <property type="entry name" value="HSDR_N"/>
    <property type="match status" value="1"/>
</dbReference>
<evidence type="ECO:0000256" key="2">
    <source>
        <dbReference type="ARBA" id="ARBA00008598"/>
    </source>
</evidence>
<comment type="similarity">
    <text evidence="2 11">Belongs to the HsdR family.</text>
</comment>
<dbReference type="Proteomes" id="UP000767854">
    <property type="component" value="Unassembled WGS sequence"/>
</dbReference>
<dbReference type="InterPro" id="IPR021810">
    <property type="entry name" value="T1RH-like_C"/>
</dbReference>
<dbReference type="EMBL" id="JAFBDT010000005">
    <property type="protein sequence ID" value="MBM7561511.1"/>
    <property type="molecule type" value="Genomic_DNA"/>
</dbReference>
<dbReference type="SMART" id="SM00487">
    <property type="entry name" value="DEXDc"/>
    <property type="match status" value="1"/>
</dbReference>
<evidence type="ECO:0000256" key="4">
    <source>
        <dbReference type="ARBA" id="ARBA00022722"/>
    </source>
</evidence>
<evidence type="ECO:0000256" key="11">
    <source>
        <dbReference type="RuleBase" id="RU364115"/>
    </source>
</evidence>
<dbReference type="Pfam" id="PF11867">
    <property type="entry name" value="T1RH-like_C"/>
    <property type="match status" value="1"/>
</dbReference>
<keyword evidence="4" id="KW-0540">Nuclease</keyword>
<evidence type="ECO:0000256" key="9">
    <source>
        <dbReference type="ARBA" id="ARBA00022840"/>
    </source>
</evidence>
<name>A0ABS2MQ46_9FIRM</name>
<keyword evidence="9 11" id="KW-0067">ATP-binding</keyword>
<evidence type="ECO:0000256" key="5">
    <source>
        <dbReference type="ARBA" id="ARBA00022741"/>
    </source>
</evidence>
<dbReference type="PANTHER" id="PTHR30195">
    <property type="entry name" value="TYPE I SITE-SPECIFIC DEOXYRIBONUCLEASE PROTEIN SUBUNIT M AND R"/>
    <property type="match status" value="1"/>
</dbReference>
<protein>
    <recommendedName>
        <fullName evidence="11">Type I restriction enzyme endonuclease subunit</fullName>
        <shortName evidence="11">R protein</shortName>
        <ecNumber evidence="11">3.1.21.3</ecNumber>
    </recommendedName>
    <alternativeName>
        <fullName evidence="11">Type-1 restriction enzyme R protein</fullName>
    </alternativeName>
</protein>